<name>A0A2S0MKV4_9RHOB</name>
<dbReference type="AlphaFoldDB" id="A0A2S0MKV4"/>
<dbReference type="GO" id="GO:0140359">
    <property type="term" value="F:ABC-type transporter activity"/>
    <property type="evidence" value="ECO:0007669"/>
    <property type="project" value="InterPro"/>
</dbReference>
<feature type="transmembrane region" description="Helical" evidence="7">
    <location>
        <begin position="92"/>
        <end position="113"/>
    </location>
</feature>
<dbReference type="SUPFAM" id="SSF52540">
    <property type="entry name" value="P-loop containing nucleoside triphosphate hydrolases"/>
    <property type="match status" value="1"/>
</dbReference>
<feature type="transmembrane region" description="Helical" evidence="7">
    <location>
        <begin position="20"/>
        <end position="40"/>
    </location>
</feature>
<dbReference type="InterPro" id="IPR003593">
    <property type="entry name" value="AAA+_ATPase"/>
</dbReference>
<feature type="transmembrane region" description="Helical" evidence="7">
    <location>
        <begin position="306"/>
        <end position="330"/>
    </location>
</feature>
<feature type="transmembrane region" description="Helical" evidence="7">
    <location>
        <begin position="278"/>
        <end position="300"/>
    </location>
</feature>
<protein>
    <submittedName>
        <fullName evidence="10">ABC transporter ATP-binding protein</fullName>
    </submittedName>
</protein>
<feature type="transmembrane region" description="Helical" evidence="7">
    <location>
        <begin position="52"/>
        <end position="72"/>
    </location>
</feature>
<dbReference type="Pfam" id="PF00664">
    <property type="entry name" value="ABC_membrane"/>
    <property type="match status" value="1"/>
</dbReference>
<dbReference type="InterPro" id="IPR039421">
    <property type="entry name" value="Type_1_exporter"/>
</dbReference>
<feature type="domain" description="ABC transporter" evidence="8">
    <location>
        <begin position="365"/>
        <end position="580"/>
    </location>
</feature>
<dbReference type="PANTHER" id="PTHR24221">
    <property type="entry name" value="ATP-BINDING CASSETTE SUB-FAMILY B"/>
    <property type="match status" value="1"/>
</dbReference>
<keyword evidence="11" id="KW-1185">Reference proteome</keyword>
<evidence type="ECO:0000259" key="9">
    <source>
        <dbReference type="PROSITE" id="PS50929"/>
    </source>
</evidence>
<proteinExistence type="predicted"/>
<evidence type="ECO:0000256" key="6">
    <source>
        <dbReference type="ARBA" id="ARBA00023136"/>
    </source>
</evidence>
<keyword evidence="5 7" id="KW-1133">Transmembrane helix</keyword>
<dbReference type="InterPro" id="IPR011527">
    <property type="entry name" value="ABC1_TM_dom"/>
</dbReference>
<evidence type="ECO:0000256" key="3">
    <source>
        <dbReference type="ARBA" id="ARBA00022741"/>
    </source>
</evidence>
<dbReference type="PANTHER" id="PTHR24221:SF654">
    <property type="entry name" value="ATP-BINDING CASSETTE SUB-FAMILY B MEMBER 6"/>
    <property type="match status" value="1"/>
</dbReference>
<dbReference type="Proteomes" id="UP000237655">
    <property type="component" value="Chromosome"/>
</dbReference>
<evidence type="ECO:0000256" key="5">
    <source>
        <dbReference type="ARBA" id="ARBA00022989"/>
    </source>
</evidence>
<feature type="domain" description="ABC transmembrane type-1" evidence="9">
    <location>
        <begin position="53"/>
        <end position="335"/>
    </location>
</feature>
<evidence type="ECO:0000313" key="10">
    <source>
        <dbReference type="EMBL" id="AVO36323.1"/>
    </source>
</evidence>
<keyword evidence="2 7" id="KW-0812">Transmembrane</keyword>
<dbReference type="Pfam" id="PF00005">
    <property type="entry name" value="ABC_tran"/>
    <property type="match status" value="1"/>
</dbReference>
<dbReference type="InterPro" id="IPR003439">
    <property type="entry name" value="ABC_transporter-like_ATP-bd"/>
</dbReference>
<reference evidence="11" key="1">
    <citation type="submission" date="2018-03" db="EMBL/GenBank/DDBJ databases">
        <title>Genomic analysis of the strain SH-1 isolated from shrimp intestine.</title>
        <authorList>
            <person name="Kim Y.-S."/>
            <person name="Kim S.-E."/>
            <person name="Kim K.-H."/>
        </authorList>
    </citation>
    <scope>NUCLEOTIDE SEQUENCE [LARGE SCALE GENOMIC DNA]</scope>
    <source>
        <strain evidence="11">SH-1</strain>
    </source>
</reference>
<dbReference type="InterPro" id="IPR036640">
    <property type="entry name" value="ABC1_TM_sf"/>
</dbReference>
<dbReference type="SMART" id="SM00382">
    <property type="entry name" value="AAA"/>
    <property type="match status" value="1"/>
</dbReference>
<evidence type="ECO:0000256" key="7">
    <source>
        <dbReference type="SAM" id="Phobius"/>
    </source>
</evidence>
<gene>
    <name evidence="10" type="ORF">C6Y53_00420</name>
</gene>
<dbReference type="PROSITE" id="PS00211">
    <property type="entry name" value="ABC_TRANSPORTER_1"/>
    <property type="match status" value="1"/>
</dbReference>
<dbReference type="Gene3D" id="1.20.1560.10">
    <property type="entry name" value="ABC transporter type 1, transmembrane domain"/>
    <property type="match status" value="1"/>
</dbReference>
<accession>A0A2S0MKV4</accession>
<keyword evidence="6 7" id="KW-0472">Membrane</keyword>
<comment type="subcellular location">
    <subcellularLocation>
        <location evidence="1">Cell membrane</location>
        <topology evidence="1">Multi-pass membrane protein</topology>
    </subcellularLocation>
</comment>
<dbReference type="CDD" id="cd07346">
    <property type="entry name" value="ABC_6TM_exporters"/>
    <property type="match status" value="1"/>
</dbReference>
<dbReference type="GO" id="GO:0005886">
    <property type="term" value="C:plasma membrane"/>
    <property type="evidence" value="ECO:0007669"/>
    <property type="project" value="UniProtKB-SubCell"/>
</dbReference>
<dbReference type="RefSeq" id="WP_106470638.1">
    <property type="nucleotide sequence ID" value="NZ_CP027665.1"/>
</dbReference>
<evidence type="ECO:0000256" key="4">
    <source>
        <dbReference type="ARBA" id="ARBA00022840"/>
    </source>
</evidence>
<evidence type="ECO:0000313" key="11">
    <source>
        <dbReference type="Proteomes" id="UP000237655"/>
    </source>
</evidence>
<keyword evidence="3" id="KW-0547">Nucleotide-binding</keyword>
<dbReference type="SUPFAM" id="SSF90123">
    <property type="entry name" value="ABC transporter transmembrane region"/>
    <property type="match status" value="1"/>
</dbReference>
<feature type="transmembrane region" description="Helical" evidence="7">
    <location>
        <begin position="163"/>
        <end position="186"/>
    </location>
</feature>
<dbReference type="PROSITE" id="PS50893">
    <property type="entry name" value="ABC_TRANSPORTER_2"/>
    <property type="match status" value="1"/>
</dbReference>
<dbReference type="GO" id="GO:0034040">
    <property type="term" value="F:ATPase-coupled lipid transmembrane transporter activity"/>
    <property type="evidence" value="ECO:0007669"/>
    <property type="project" value="TreeGrafter"/>
</dbReference>
<dbReference type="Gene3D" id="3.40.50.300">
    <property type="entry name" value="P-loop containing nucleotide triphosphate hydrolases"/>
    <property type="match status" value="1"/>
</dbReference>
<dbReference type="PROSITE" id="PS50929">
    <property type="entry name" value="ABC_TM1F"/>
    <property type="match status" value="1"/>
</dbReference>
<dbReference type="CDD" id="cd03228">
    <property type="entry name" value="ABCC_MRP_Like"/>
    <property type="match status" value="1"/>
</dbReference>
<evidence type="ECO:0000259" key="8">
    <source>
        <dbReference type="PROSITE" id="PS50893"/>
    </source>
</evidence>
<dbReference type="EMBL" id="CP027665">
    <property type="protein sequence ID" value="AVO36323.1"/>
    <property type="molecule type" value="Genomic_DNA"/>
</dbReference>
<dbReference type="InterPro" id="IPR027417">
    <property type="entry name" value="P-loop_NTPase"/>
</dbReference>
<dbReference type="KEGG" id="thas:C6Y53_00420"/>
<dbReference type="GO" id="GO:0016887">
    <property type="term" value="F:ATP hydrolysis activity"/>
    <property type="evidence" value="ECO:0007669"/>
    <property type="project" value="InterPro"/>
</dbReference>
<keyword evidence="4 10" id="KW-0067">ATP-binding</keyword>
<sequence length="580" mass="61845">MTGLAETGRRGPGHPSLPRPFAYLFARLATALFGAAPATWLMPVLGPYRHRLAVLLLLGFVAAGLGLIPPYLSKLVIDHGLMAGDTGALVGWSAALFAVGLAAVGLGAVNNILHMRASVRMLADLRRALLDALIARPQRWFAGQRAGEMLARIDGDAGEVQQFAFTALLGGMSSVVRLVGGTAMLMVLNWKLGLVAGVLAPVELLFLVWARPRTERLAGTARSARGRLTAGLSETLHALPALQIADGTGWARARSLSDQDRLNRRLMIQQRWGEFTRAVPQILSALMRACIFVAGGIVVIRGDWPLGSLIAFIAYMGFMIGPMQSLLGLWHAQARAKVALGRLDALMGGAAPAATAAAEPAGFALRLDRLCWGRDGKPLAGPVSMDIPQGTKLALSGPSGAGKTSLLMLLTGQEAPLSGTACLGGVRIDAIAPERLRRHIAFVSQRPLIVRASLRDNLFLPNDFWRAGDADGRVRDLLEMLGLADRFRHAGGLDTVLGESGLTLSGGERQRICLARALLRPFDILILDEALSEVDPPGVARIIAHIDRVFPDRTRIITTHATKEAYGPFDRVLDLNGASA</sequence>
<dbReference type="GO" id="GO:0005524">
    <property type="term" value="F:ATP binding"/>
    <property type="evidence" value="ECO:0007669"/>
    <property type="project" value="UniProtKB-KW"/>
</dbReference>
<feature type="transmembrane region" description="Helical" evidence="7">
    <location>
        <begin position="192"/>
        <end position="210"/>
    </location>
</feature>
<dbReference type="InterPro" id="IPR017871">
    <property type="entry name" value="ABC_transporter-like_CS"/>
</dbReference>
<evidence type="ECO:0000256" key="1">
    <source>
        <dbReference type="ARBA" id="ARBA00004651"/>
    </source>
</evidence>
<evidence type="ECO:0000256" key="2">
    <source>
        <dbReference type="ARBA" id="ARBA00022692"/>
    </source>
</evidence>
<organism evidence="10 11">
    <name type="scientific">Pukyongiella litopenaei</name>
    <dbReference type="NCBI Taxonomy" id="2605946"/>
    <lineage>
        <taxon>Bacteria</taxon>
        <taxon>Pseudomonadati</taxon>
        <taxon>Pseudomonadota</taxon>
        <taxon>Alphaproteobacteria</taxon>
        <taxon>Rhodobacterales</taxon>
        <taxon>Paracoccaceae</taxon>
        <taxon>Pukyongiella</taxon>
    </lineage>
</organism>